<evidence type="ECO:0000256" key="5">
    <source>
        <dbReference type="ARBA" id="ARBA00023136"/>
    </source>
</evidence>
<keyword evidence="3 7" id="KW-0812">Transmembrane</keyword>
<keyword evidence="5 7" id="KW-0472">Membrane</keyword>
<dbReference type="PANTHER" id="PTHR22911:SF6">
    <property type="entry name" value="SOLUTE CARRIER FAMILY 35 MEMBER G1"/>
    <property type="match status" value="1"/>
</dbReference>
<reference evidence="9" key="1">
    <citation type="submission" date="2020-12" db="EMBL/GenBank/DDBJ databases">
        <authorList>
            <person name="Iha C."/>
        </authorList>
    </citation>
    <scope>NUCLEOTIDE SEQUENCE</scope>
</reference>
<dbReference type="GO" id="GO:0016020">
    <property type="term" value="C:membrane"/>
    <property type="evidence" value="ECO:0007669"/>
    <property type="project" value="UniProtKB-SubCell"/>
</dbReference>
<evidence type="ECO:0000256" key="6">
    <source>
        <dbReference type="SAM" id="MobiDB-lite"/>
    </source>
</evidence>
<gene>
    <name evidence="9" type="ORF">OSTQU699_LOCUS9624</name>
</gene>
<dbReference type="EMBL" id="CAJHUC010002722">
    <property type="protein sequence ID" value="CAD7704269.1"/>
    <property type="molecule type" value="Genomic_DNA"/>
</dbReference>
<comment type="subcellular location">
    <subcellularLocation>
        <location evidence="1">Membrane</location>
        <topology evidence="1">Multi-pass membrane protein</topology>
    </subcellularLocation>
</comment>
<evidence type="ECO:0000313" key="9">
    <source>
        <dbReference type="EMBL" id="CAD7704269.1"/>
    </source>
</evidence>
<feature type="region of interest" description="Disordered" evidence="6">
    <location>
        <begin position="291"/>
        <end position="319"/>
    </location>
</feature>
<proteinExistence type="inferred from homology"/>
<comment type="similarity">
    <text evidence="2">Belongs to the drug/metabolite transporter (DMT) superfamily. Plant drug/metabolite exporter (P-DME) (TC 2.A.7.4) family.</text>
</comment>
<evidence type="ECO:0000256" key="7">
    <source>
        <dbReference type="SAM" id="Phobius"/>
    </source>
</evidence>
<accession>A0A8S1JBE7</accession>
<comment type="caution">
    <text evidence="9">The sequence shown here is derived from an EMBL/GenBank/DDBJ whole genome shotgun (WGS) entry which is preliminary data.</text>
</comment>
<keyword evidence="10" id="KW-1185">Reference proteome</keyword>
<feature type="domain" description="EamA" evidence="8">
    <location>
        <begin position="2"/>
        <end position="133"/>
    </location>
</feature>
<evidence type="ECO:0000256" key="3">
    <source>
        <dbReference type="ARBA" id="ARBA00022692"/>
    </source>
</evidence>
<dbReference type="Pfam" id="PF00892">
    <property type="entry name" value="EamA"/>
    <property type="match status" value="1"/>
</dbReference>
<feature type="transmembrane region" description="Helical" evidence="7">
    <location>
        <begin position="116"/>
        <end position="133"/>
    </location>
</feature>
<dbReference type="SUPFAM" id="SSF103481">
    <property type="entry name" value="Multidrug resistance efflux transporter EmrE"/>
    <property type="match status" value="2"/>
</dbReference>
<feature type="transmembrane region" description="Helical" evidence="7">
    <location>
        <begin position="185"/>
        <end position="207"/>
    </location>
</feature>
<sequence length="319" mass="34135">MCCAMASTSMWFATDCVVRTLEWDVPVLENVFLRSALSIPTLLLASWLLGIKPILGHLKSAPFLLLRGLVGSITWISVFGALLLIPMGDALALLFASNAVVAVTARLLRLDQRFRWFSYLGVACSLLGIIFITRPPLIFGGEGDLTPKRKLGIFLGLLACFGVTTLFLVVRFIGKSEAPITITLYLPMVAIVISGVPLAFGFPQAIVWNVRPFDMGLIVLYTLLSIIAQLLNARAMQLSSATLTSTINSLELVLGRVGDVLIFHTVGVTALAMVGTGLMFVGAVTVALGGGRGKEGVERSAASRRDSGSRAGEAWREAP</sequence>
<evidence type="ECO:0000259" key="8">
    <source>
        <dbReference type="Pfam" id="PF00892"/>
    </source>
</evidence>
<protein>
    <recommendedName>
        <fullName evidence="8">EamA domain-containing protein</fullName>
    </recommendedName>
</protein>
<feature type="transmembrane region" description="Helical" evidence="7">
    <location>
        <begin position="63"/>
        <end position="85"/>
    </location>
</feature>
<dbReference type="Proteomes" id="UP000708148">
    <property type="component" value="Unassembled WGS sequence"/>
</dbReference>
<feature type="compositionally biased region" description="Basic and acidic residues" evidence="6">
    <location>
        <begin position="292"/>
        <end position="319"/>
    </location>
</feature>
<dbReference type="OrthoDB" id="306876at2759"/>
<dbReference type="InterPro" id="IPR037185">
    <property type="entry name" value="EmrE-like"/>
</dbReference>
<name>A0A8S1JBE7_9CHLO</name>
<keyword evidence="4 7" id="KW-1133">Transmembrane helix</keyword>
<feature type="transmembrane region" description="Helical" evidence="7">
    <location>
        <begin position="153"/>
        <end position="173"/>
    </location>
</feature>
<organism evidence="9 10">
    <name type="scientific">Ostreobium quekettii</name>
    <dbReference type="NCBI Taxonomy" id="121088"/>
    <lineage>
        <taxon>Eukaryota</taxon>
        <taxon>Viridiplantae</taxon>
        <taxon>Chlorophyta</taxon>
        <taxon>core chlorophytes</taxon>
        <taxon>Ulvophyceae</taxon>
        <taxon>TCBD clade</taxon>
        <taxon>Bryopsidales</taxon>
        <taxon>Ostreobineae</taxon>
        <taxon>Ostreobiaceae</taxon>
        <taxon>Ostreobium</taxon>
    </lineage>
</organism>
<evidence type="ECO:0000256" key="1">
    <source>
        <dbReference type="ARBA" id="ARBA00004141"/>
    </source>
</evidence>
<dbReference type="AlphaFoldDB" id="A0A8S1JBE7"/>
<dbReference type="PANTHER" id="PTHR22911">
    <property type="entry name" value="ACYL-MALONYL CONDENSING ENZYME-RELATED"/>
    <property type="match status" value="1"/>
</dbReference>
<feature type="transmembrane region" description="Helical" evidence="7">
    <location>
        <begin position="91"/>
        <end position="109"/>
    </location>
</feature>
<evidence type="ECO:0000313" key="10">
    <source>
        <dbReference type="Proteomes" id="UP000708148"/>
    </source>
</evidence>
<feature type="transmembrane region" description="Helical" evidence="7">
    <location>
        <begin position="213"/>
        <end position="231"/>
    </location>
</feature>
<feature type="transmembrane region" description="Helical" evidence="7">
    <location>
        <begin position="31"/>
        <end position="51"/>
    </location>
</feature>
<evidence type="ECO:0000256" key="2">
    <source>
        <dbReference type="ARBA" id="ARBA00007635"/>
    </source>
</evidence>
<feature type="transmembrane region" description="Helical" evidence="7">
    <location>
        <begin position="261"/>
        <end position="289"/>
    </location>
</feature>
<dbReference type="InterPro" id="IPR000620">
    <property type="entry name" value="EamA_dom"/>
</dbReference>
<evidence type="ECO:0000256" key="4">
    <source>
        <dbReference type="ARBA" id="ARBA00022989"/>
    </source>
</evidence>